<gene>
    <name evidence="2" type="ORF">ACFOND_12320</name>
</gene>
<dbReference type="PANTHER" id="PTHR39586:SF1">
    <property type="entry name" value="CYTOPLASMIC PROTEIN"/>
    <property type="match status" value="1"/>
</dbReference>
<dbReference type="Gene3D" id="1.20.1440.40">
    <property type="entry name" value="YqcC-like"/>
    <property type="match status" value="1"/>
</dbReference>
<name>A0ABV7WTC3_9GAMM</name>
<protein>
    <submittedName>
        <fullName evidence="2">YqcC family protein</fullName>
    </submittedName>
</protein>
<organism evidence="2 3">
    <name type="scientific">Reinekea marina</name>
    <dbReference type="NCBI Taxonomy" id="1310421"/>
    <lineage>
        <taxon>Bacteria</taxon>
        <taxon>Pseudomonadati</taxon>
        <taxon>Pseudomonadota</taxon>
        <taxon>Gammaproteobacteria</taxon>
        <taxon>Oceanospirillales</taxon>
        <taxon>Saccharospirillaceae</taxon>
        <taxon>Reinekea</taxon>
    </lineage>
</organism>
<sequence length="103" mass="11705">MTAEVKSILCELQDELMRLNQWQTLAPEPERLASELPFCMDTLTLYEWLQWIYIARLNALVDAHLPLPKGAHVQPYAEEALKADGVSSPRLVDLIGQLDKKMA</sequence>
<keyword evidence="3" id="KW-1185">Reference proteome</keyword>
<dbReference type="EMBL" id="JBHRYN010000012">
    <property type="protein sequence ID" value="MFC3702426.1"/>
    <property type="molecule type" value="Genomic_DNA"/>
</dbReference>
<comment type="caution">
    <text evidence="2">The sequence shown here is derived from an EMBL/GenBank/DDBJ whole genome shotgun (WGS) entry which is preliminary data.</text>
</comment>
<dbReference type="InterPro" id="IPR023376">
    <property type="entry name" value="YqcC-like_dom"/>
</dbReference>
<dbReference type="PANTHER" id="PTHR39586">
    <property type="entry name" value="CYTOPLASMIC PROTEIN-RELATED"/>
    <property type="match status" value="1"/>
</dbReference>
<accession>A0ABV7WTC3</accession>
<dbReference type="Pfam" id="PF04287">
    <property type="entry name" value="DUF446"/>
    <property type="match status" value="1"/>
</dbReference>
<evidence type="ECO:0000313" key="3">
    <source>
        <dbReference type="Proteomes" id="UP001595710"/>
    </source>
</evidence>
<dbReference type="InterPro" id="IPR036814">
    <property type="entry name" value="YqcC-like_sf"/>
</dbReference>
<feature type="domain" description="YqcC-like" evidence="1">
    <location>
        <begin position="5"/>
        <end position="100"/>
    </location>
</feature>
<reference evidence="3" key="1">
    <citation type="journal article" date="2019" name="Int. J. Syst. Evol. Microbiol.">
        <title>The Global Catalogue of Microorganisms (GCM) 10K type strain sequencing project: providing services to taxonomists for standard genome sequencing and annotation.</title>
        <authorList>
            <consortium name="The Broad Institute Genomics Platform"/>
            <consortium name="The Broad Institute Genome Sequencing Center for Infectious Disease"/>
            <person name="Wu L."/>
            <person name="Ma J."/>
        </authorList>
    </citation>
    <scope>NUCLEOTIDE SEQUENCE [LARGE SCALE GENOMIC DNA]</scope>
    <source>
        <strain evidence="3">CECT 8288</strain>
    </source>
</reference>
<dbReference type="Proteomes" id="UP001595710">
    <property type="component" value="Unassembled WGS sequence"/>
</dbReference>
<dbReference type="InterPro" id="IPR007384">
    <property type="entry name" value="UCP006257"/>
</dbReference>
<evidence type="ECO:0000313" key="2">
    <source>
        <dbReference type="EMBL" id="MFC3702426.1"/>
    </source>
</evidence>
<dbReference type="RefSeq" id="WP_290281235.1">
    <property type="nucleotide sequence ID" value="NZ_JAUFQI010000001.1"/>
</dbReference>
<proteinExistence type="predicted"/>
<evidence type="ECO:0000259" key="1">
    <source>
        <dbReference type="Pfam" id="PF04287"/>
    </source>
</evidence>
<dbReference type="SUPFAM" id="SSF158452">
    <property type="entry name" value="YqcC-like"/>
    <property type="match status" value="1"/>
</dbReference>